<comment type="caution">
    <text evidence="6">The sequence shown here is derived from an EMBL/GenBank/DDBJ whole genome shotgun (WGS) entry which is preliminary data.</text>
</comment>
<dbReference type="InterPro" id="IPR011663">
    <property type="entry name" value="UTRA"/>
</dbReference>
<dbReference type="InterPro" id="IPR000524">
    <property type="entry name" value="Tscrpt_reg_HTH_GntR"/>
</dbReference>
<dbReference type="NCBIfam" id="TIGR02404">
    <property type="entry name" value="trehalos_R_Bsub"/>
    <property type="match status" value="1"/>
</dbReference>
<protein>
    <recommendedName>
        <fullName evidence="4">Trehalose operon repressor</fullName>
    </recommendedName>
</protein>
<dbReference type="Gene3D" id="3.40.1410.10">
    <property type="entry name" value="Chorismate lyase-like"/>
    <property type="match status" value="1"/>
</dbReference>
<accession>A0ABV8VQ35</accession>
<dbReference type="PANTHER" id="PTHR44846:SF12">
    <property type="entry name" value="HTH-TYPE TRANSCRIPTIONAL REGULATOR TRER"/>
    <property type="match status" value="1"/>
</dbReference>
<dbReference type="Pfam" id="PF00392">
    <property type="entry name" value="GntR"/>
    <property type="match status" value="1"/>
</dbReference>
<dbReference type="PRINTS" id="PR00035">
    <property type="entry name" value="HTHGNTR"/>
</dbReference>
<dbReference type="InterPro" id="IPR012770">
    <property type="entry name" value="TreR"/>
</dbReference>
<dbReference type="PROSITE" id="PS50949">
    <property type="entry name" value="HTH_GNTR"/>
    <property type="match status" value="1"/>
</dbReference>
<keyword evidence="3" id="KW-0804">Transcription</keyword>
<gene>
    <name evidence="6" type="primary">treR</name>
    <name evidence="6" type="ORF">ACFOZ1_00645</name>
</gene>
<dbReference type="SMART" id="SM00345">
    <property type="entry name" value="HTH_GNTR"/>
    <property type="match status" value="1"/>
</dbReference>
<evidence type="ECO:0000259" key="5">
    <source>
        <dbReference type="PROSITE" id="PS50949"/>
    </source>
</evidence>
<dbReference type="PANTHER" id="PTHR44846">
    <property type="entry name" value="MANNOSYL-D-GLYCERATE TRANSPORT/METABOLISM SYSTEM REPRESSOR MNGR-RELATED"/>
    <property type="match status" value="1"/>
</dbReference>
<sequence length="238" mass="28175">MQKKYIMIYHEMIDQLESGVYRPKELLPSEHELTSIYQTSRETIRKALTLLAQNGYIQKIQGRGSVVIDRNKLDFHVSGLVSFKEVIDKLGEKAETHVQSCELMEASDTLQEQMKVKQSEKIWEIKRVRTFSNERVTLDKDYFVQSFVPHMTKEIARNSIYEYLENELQLAISFAKKEITVEYLTDEDRAYLDVDGFNNIVVIRNYVYLNDAQLFQYTESRQRPDKFRFVDFARRSQN</sequence>
<dbReference type="CDD" id="cd07377">
    <property type="entry name" value="WHTH_GntR"/>
    <property type="match status" value="1"/>
</dbReference>
<dbReference type="InterPro" id="IPR050679">
    <property type="entry name" value="Bact_HTH_transcr_reg"/>
</dbReference>
<dbReference type="Pfam" id="PF07702">
    <property type="entry name" value="UTRA"/>
    <property type="match status" value="1"/>
</dbReference>
<dbReference type="Proteomes" id="UP001595880">
    <property type="component" value="Unassembled WGS sequence"/>
</dbReference>
<proteinExistence type="predicted"/>
<evidence type="ECO:0000256" key="2">
    <source>
        <dbReference type="ARBA" id="ARBA00023125"/>
    </source>
</evidence>
<dbReference type="InterPro" id="IPR036390">
    <property type="entry name" value="WH_DNA-bd_sf"/>
</dbReference>
<reference evidence="7" key="1">
    <citation type="journal article" date="2019" name="Int. J. Syst. Evol. Microbiol.">
        <title>The Global Catalogue of Microorganisms (GCM) 10K type strain sequencing project: providing services to taxonomists for standard genome sequencing and annotation.</title>
        <authorList>
            <consortium name="The Broad Institute Genomics Platform"/>
            <consortium name="The Broad Institute Genome Sequencing Center for Infectious Disease"/>
            <person name="Wu L."/>
            <person name="Ma J."/>
        </authorList>
    </citation>
    <scope>NUCLEOTIDE SEQUENCE [LARGE SCALE GENOMIC DNA]</scope>
    <source>
        <strain evidence="7">KACC 14058</strain>
    </source>
</reference>
<dbReference type="InterPro" id="IPR036388">
    <property type="entry name" value="WH-like_DNA-bd_sf"/>
</dbReference>
<name>A0ABV8VQ35_9BACI</name>
<evidence type="ECO:0000256" key="1">
    <source>
        <dbReference type="ARBA" id="ARBA00023015"/>
    </source>
</evidence>
<dbReference type="RefSeq" id="WP_390194797.1">
    <property type="nucleotide sequence ID" value="NZ_JBHSDV010000001.1"/>
</dbReference>
<evidence type="ECO:0000256" key="4">
    <source>
        <dbReference type="NCBIfam" id="TIGR02404"/>
    </source>
</evidence>
<keyword evidence="2" id="KW-0238">DNA-binding</keyword>
<evidence type="ECO:0000313" key="7">
    <source>
        <dbReference type="Proteomes" id="UP001595880"/>
    </source>
</evidence>
<dbReference type="SUPFAM" id="SSF46785">
    <property type="entry name" value="Winged helix' DNA-binding domain"/>
    <property type="match status" value="1"/>
</dbReference>
<organism evidence="6 7">
    <name type="scientific">Gracilibacillus marinus</name>
    <dbReference type="NCBI Taxonomy" id="630535"/>
    <lineage>
        <taxon>Bacteria</taxon>
        <taxon>Bacillati</taxon>
        <taxon>Bacillota</taxon>
        <taxon>Bacilli</taxon>
        <taxon>Bacillales</taxon>
        <taxon>Bacillaceae</taxon>
        <taxon>Gracilibacillus</taxon>
    </lineage>
</organism>
<dbReference type="InterPro" id="IPR028978">
    <property type="entry name" value="Chorismate_lyase_/UTRA_dom_sf"/>
</dbReference>
<dbReference type="EMBL" id="JBHSDV010000001">
    <property type="protein sequence ID" value="MFC4386304.1"/>
    <property type="molecule type" value="Genomic_DNA"/>
</dbReference>
<keyword evidence="7" id="KW-1185">Reference proteome</keyword>
<dbReference type="SMART" id="SM00866">
    <property type="entry name" value="UTRA"/>
    <property type="match status" value="1"/>
</dbReference>
<dbReference type="SUPFAM" id="SSF64288">
    <property type="entry name" value="Chorismate lyase-like"/>
    <property type="match status" value="1"/>
</dbReference>
<dbReference type="Gene3D" id="1.10.10.10">
    <property type="entry name" value="Winged helix-like DNA-binding domain superfamily/Winged helix DNA-binding domain"/>
    <property type="match status" value="1"/>
</dbReference>
<evidence type="ECO:0000256" key="3">
    <source>
        <dbReference type="ARBA" id="ARBA00023163"/>
    </source>
</evidence>
<keyword evidence="1" id="KW-0805">Transcription regulation</keyword>
<evidence type="ECO:0000313" key="6">
    <source>
        <dbReference type="EMBL" id="MFC4386304.1"/>
    </source>
</evidence>
<feature type="domain" description="HTH gntR-type" evidence="5">
    <location>
        <begin position="2"/>
        <end position="70"/>
    </location>
</feature>